<proteinExistence type="predicted"/>
<organism evidence="3">
    <name type="scientific">viral metagenome</name>
    <dbReference type="NCBI Taxonomy" id="1070528"/>
    <lineage>
        <taxon>unclassified sequences</taxon>
        <taxon>metagenomes</taxon>
        <taxon>organismal metagenomes</taxon>
    </lineage>
</organism>
<accession>A0A6C0C518</accession>
<sequence>MSESEELVILYSLLQIVGVFAFFICCFVCLYYKAKRENENKIRDEAMYNNTNKGLKSRVESLEKKIKVLESRNKLVTIV</sequence>
<keyword evidence="2" id="KW-0472">Membrane</keyword>
<dbReference type="EMBL" id="MN739344">
    <property type="protein sequence ID" value="QHS99500.1"/>
    <property type="molecule type" value="Genomic_DNA"/>
</dbReference>
<keyword evidence="2" id="KW-1133">Transmembrane helix</keyword>
<feature type="transmembrane region" description="Helical" evidence="2">
    <location>
        <begin position="12"/>
        <end position="32"/>
    </location>
</feature>
<evidence type="ECO:0000256" key="1">
    <source>
        <dbReference type="SAM" id="Coils"/>
    </source>
</evidence>
<protein>
    <submittedName>
        <fullName evidence="3">Uncharacterized protein</fullName>
    </submittedName>
</protein>
<evidence type="ECO:0000313" key="3">
    <source>
        <dbReference type="EMBL" id="QHS99500.1"/>
    </source>
</evidence>
<keyword evidence="1" id="KW-0175">Coiled coil</keyword>
<keyword evidence="2" id="KW-0812">Transmembrane</keyword>
<name>A0A6C0C518_9ZZZZ</name>
<feature type="coiled-coil region" evidence="1">
    <location>
        <begin position="45"/>
        <end position="72"/>
    </location>
</feature>
<dbReference type="AlphaFoldDB" id="A0A6C0C518"/>
<reference evidence="3" key="1">
    <citation type="journal article" date="2020" name="Nature">
        <title>Giant virus diversity and host interactions through global metagenomics.</title>
        <authorList>
            <person name="Schulz F."/>
            <person name="Roux S."/>
            <person name="Paez-Espino D."/>
            <person name="Jungbluth S."/>
            <person name="Walsh D.A."/>
            <person name="Denef V.J."/>
            <person name="McMahon K.D."/>
            <person name="Konstantinidis K.T."/>
            <person name="Eloe-Fadrosh E.A."/>
            <person name="Kyrpides N.C."/>
            <person name="Woyke T."/>
        </authorList>
    </citation>
    <scope>NUCLEOTIDE SEQUENCE</scope>
    <source>
        <strain evidence="3">GVMAG-M-3300020187-37</strain>
    </source>
</reference>
<evidence type="ECO:0000256" key="2">
    <source>
        <dbReference type="SAM" id="Phobius"/>
    </source>
</evidence>